<evidence type="ECO:0000259" key="1">
    <source>
        <dbReference type="Pfam" id="PF00078"/>
    </source>
</evidence>
<reference evidence="3" key="2">
    <citation type="submission" date="2025-08" db="UniProtKB">
        <authorList>
            <consortium name="RefSeq"/>
        </authorList>
    </citation>
    <scope>IDENTIFICATION</scope>
    <source>
        <tissue evidence="3">Leaf</tissue>
    </source>
</reference>
<dbReference type="InterPro" id="IPR043128">
    <property type="entry name" value="Rev_trsase/Diguanyl_cyclase"/>
</dbReference>
<keyword evidence="2" id="KW-1185">Reference proteome</keyword>
<gene>
    <name evidence="3" type="primary">LOC116203736</name>
</gene>
<dbReference type="PANTHER" id="PTHR24559:SF457">
    <property type="entry name" value="RNA-DIRECTED DNA POLYMERASE HOMOLOG"/>
    <property type="match status" value="1"/>
</dbReference>
<sequence>MIDNGSALNVCSVSTLKQMNVDLNRICLSKIAVRAFDGSRREVNGEIDLLIDVGPCSFSVTFQVLDIPNAFSLLLERPWIHSAGAVPSSLHQRLKFIVGERLITVKGEEDYAIYKETVVPYISIGDNENLPFHSFETISVVRDYGEAPFEERLEEPRPIYFGEGLDEDGRVPEIEESLRHLEDRQLTSVEPTEEINVGTEEESRTLKIGTSLDPIQRARMIDFLKEYQEVFAWSYTDMLEKKDGTVRVCVDYRDLNKASPNDNFPLPHIDVLVDNTVCHTLLSFMDGFSGYNQIRMAEEDKIKTTFITMWGTFYYRVMPFGLKNAGATYQRAMVALTT</sequence>
<dbReference type="GeneID" id="116203736"/>
<dbReference type="PANTHER" id="PTHR24559">
    <property type="entry name" value="TRANSPOSON TY3-I GAG-POL POLYPROTEIN"/>
    <property type="match status" value="1"/>
</dbReference>
<dbReference type="Gene3D" id="3.30.70.270">
    <property type="match status" value="1"/>
</dbReference>
<dbReference type="Gene3D" id="2.40.70.10">
    <property type="entry name" value="Acid Proteases"/>
    <property type="match status" value="1"/>
</dbReference>
<dbReference type="InterPro" id="IPR043502">
    <property type="entry name" value="DNA/RNA_pol_sf"/>
</dbReference>
<reference evidence="2" key="1">
    <citation type="journal article" date="2020" name="Plant Biotechnol. J.">
        <title>The pomegranate (Punica granatum L.) draft genome dissects genetic divergence between soft- and hard-seeded cultivars.</title>
        <authorList>
            <person name="Luo X."/>
            <person name="Li H."/>
            <person name="Wu Z."/>
            <person name="Yao W."/>
            <person name="Zhao P."/>
            <person name="Cao D."/>
            <person name="Yu H."/>
            <person name="Li K."/>
            <person name="Poudel K."/>
            <person name="Zhao D."/>
            <person name="Zhang F."/>
            <person name="Xia X."/>
            <person name="Chen L."/>
            <person name="Wang Q."/>
            <person name="Jing D."/>
            <person name="Cao S."/>
        </authorList>
    </citation>
    <scope>NUCLEOTIDE SEQUENCE [LARGE SCALE GENOMIC DNA]</scope>
    <source>
        <strain evidence="2">cv. Tunisia</strain>
    </source>
</reference>
<dbReference type="InterPro" id="IPR021109">
    <property type="entry name" value="Peptidase_aspartic_dom_sf"/>
</dbReference>
<dbReference type="CDD" id="cd00303">
    <property type="entry name" value="retropepsin_like"/>
    <property type="match status" value="1"/>
</dbReference>
<dbReference type="CDD" id="cd01647">
    <property type="entry name" value="RT_LTR"/>
    <property type="match status" value="1"/>
</dbReference>
<evidence type="ECO:0000313" key="2">
    <source>
        <dbReference type="Proteomes" id="UP000515151"/>
    </source>
</evidence>
<protein>
    <submittedName>
        <fullName evidence="3">Uncharacterized protein LOC116203736</fullName>
    </submittedName>
</protein>
<accession>A0A6P8DAB0</accession>
<evidence type="ECO:0000313" key="3">
    <source>
        <dbReference type="RefSeq" id="XP_031391489.1"/>
    </source>
</evidence>
<dbReference type="Pfam" id="PF00078">
    <property type="entry name" value="RVT_1"/>
    <property type="match status" value="1"/>
</dbReference>
<name>A0A6P8DAB0_PUNGR</name>
<dbReference type="Gene3D" id="3.10.10.10">
    <property type="entry name" value="HIV Type 1 Reverse Transcriptase, subunit A, domain 1"/>
    <property type="match status" value="1"/>
</dbReference>
<dbReference type="RefSeq" id="XP_031391489.1">
    <property type="nucleotide sequence ID" value="XM_031535629.1"/>
</dbReference>
<dbReference type="Proteomes" id="UP000515151">
    <property type="component" value="Chromosome 1"/>
</dbReference>
<dbReference type="InterPro" id="IPR000477">
    <property type="entry name" value="RT_dom"/>
</dbReference>
<organism evidence="2 3">
    <name type="scientific">Punica granatum</name>
    <name type="common">Pomegranate</name>
    <dbReference type="NCBI Taxonomy" id="22663"/>
    <lineage>
        <taxon>Eukaryota</taxon>
        <taxon>Viridiplantae</taxon>
        <taxon>Streptophyta</taxon>
        <taxon>Embryophyta</taxon>
        <taxon>Tracheophyta</taxon>
        <taxon>Spermatophyta</taxon>
        <taxon>Magnoliopsida</taxon>
        <taxon>eudicotyledons</taxon>
        <taxon>Gunneridae</taxon>
        <taxon>Pentapetalae</taxon>
        <taxon>rosids</taxon>
        <taxon>malvids</taxon>
        <taxon>Myrtales</taxon>
        <taxon>Lythraceae</taxon>
        <taxon>Punica</taxon>
    </lineage>
</organism>
<dbReference type="AlphaFoldDB" id="A0A6P8DAB0"/>
<feature type="domain" description="Reverse transcriptase" evidence="1">
    <location>
        <begin position="240"/>
        <end position="333"/>
    </location>
</feature>
<proteinExistence type="predicted"/>
<dbReference type="OrthoDB" id="1928766at2759"/>
<dbReference type="InterPro" id="IPR053134">
    <property type="entry name" value="RNA-dir_DNA_polymerase"/>
</dbReference>
<dbReference type="SUPFAM" id="SSF56672">
    <property type="entry name" value="DNA/RNA polymerases"/>
    <property type="match status" value="1"/>
</dbReference>